<evidence type="ECO:0008006" key="3">
    <source>
        <dbReference type="Google" id="ProtNLM"/>
    </source>
</evidence>
<dbReference type="PANTHER" id="PTHR11439">
    <property type="entry name" value="GAG-POL-RELATED RETROTRANSPOSON"/>
    <property type="match status" value="1"/>
</dbReference>
<keyword evidence="2" id="KW-1185">Reference proteome</keyword>
<name>A0A6D2HWZ8_9BRAS</name>
<dbReference type="AlphaFoldDB" id="A0A6D2HWZ8"/>
<reference evidence="1" key="1">
    <citation type="submission" date="2020-01" db="EMBL/GenBank/DDBJ databases">
        <authorList>
            <person name="Mishra B."/>
        </authorList>
    </citation>
    <scope>NUCLEOTIDE SEQUENCE [LARGE SCALE GENOMIC DNA]</scope>
</reference>
<dbReference type="SUPFAM" id="SSF56672">
    <property type="entry name" value="DNA/RNA polymerases"/>
    <property type="match status" value="1"/>
</dbReference>
<organism evidence="1 2">
    <name type="scientific">Microthlaspi erraticum</name>
    <dbReference type="NCBI Taxonomy" id="1685480"/>
    <lineage>
        <taxon>Eukaryota</taxon>
        <taxon>Viridiplantae</taxon>
        <taxon>Streptophyta</taxon>
        <taxon>Embryophyta</taxon>
        <taxon>Tracheophyta</taxon>
        <taxon>Spermatophyta</taxon>
        <taxon>Magnoliopsida</taxon>
        <taxon>eudicotyledons</taxon>
        <taxon>Gunneridae</taxon>
        <taxon>Pentapetalae</taxon>
        <taxon>rosids</taxon>
        <taxon>malvids</taxon>
        <taxon>Brassicales</taxon>
        <taxon>Brassicaceae</taxon>
        <taxon>Coluteocarpeae</taxon>
        <taxon>Microthlaspi</taxon>
    </lineage>
</organism>
<comment type="caution">
    <text evidence="1">The sequence shown here is derived from an EMBL/GenBank/DDBJ whole genome shotgun (WGS) entry which is preliminary data.</text>
</comment>
<dbReference type="PANTHER" id="PTHR11439:SF498">
    <property type="entry name" value="DNAK FAMILY PROTEIN"/>
    <property type="match status" value="1"/>
</dbReference>
<proteinExistence type="predicted"/>
<accession>A0A6D2HWZ8</accession>
<gene>
    <name evidence="1" type="ORF">MERR_LOCUS4998</name>
</gene>
<evidence type="ECO:0000313" key="1">
    <source>
        <dbReference type="EMBL" id="CAA7017763.1"/>
    </source>
</evidence>
<dbReference type="CDD" id="cd09272">
    <property type="entry name" value="RNase_HI_RT_Ty1"/>
    <property type="match status" value="1"/>
</dbReference>
<dbReference type="Proteomes" id="UP000467841">
    <property type="component" value="Unassembled WGS sequence"/>
</dbReference>
<protein>
    <recommendedName>
        <fullName evidence="3">Reverse transcriptase Ty1/copia-type domain-containing protein</fullName>
    </recommendedName>
</protein>
<dbReference type="OrthoDB" id="850529at2759"/>
<sequence>MLACKPSSSIKLTLDSDESVLEDITSYRRLASHLHAAHKVLHYLKGTVGLDLFYSAESDLLLKGFTDADWNSCSDTRKSTTSFCMFLGPSLISWKSKKQQTSSHSLAETEYRAMEFAVREITWLVNLLQEFLVKQPHFVAFYCDSKAAIHIANNAVFHERTKHIENDFHIVRDKVLSGLIKTLHITTEYQLADVFTKPLFPTNFNYLISKMSLLSIYSPS</sequence>
<dbReference type="InterPro" id="IPR043502">
    <property type="entry name" value="DNA/RNA_pol_sf"/>
</dbReference>
<evidence type="ECO:0000313" key="2">
    <source>
        <dbReference type="Proteomes" id="UP000467841"/>
    </source>
</evidence>
<dbReference type="EMBL" id="CACVBM020000333">
    <property type="protein sequence ID" value="CAA7017763.1"/>
    <property type="molecule type" value="Genomic_DNA"/>
</dbReference>